<feature type="transmembrane region" description="Helical" evidence="1">
    <location>
        <begin position="33"/>
        <end position="58"/>
    </location>
</feature>
<dbReference type="AlphaFoldDB" id="A0A183IXJ0"/>
<proteinExistence type="predicted"/>
<evidence type="ECO:0000256" key="1">
    <source>
        <dbReference type="SAM" id="Phobius"/>
    </source>
</evidence>
<name>A0A183IXJ0_9BILA</name>
<keyword evidence="1" id="KW-0472">Membrane</keyword>
<reference evidence="2 3" key="2">
    <citation type="submission" date="2018-11" db="EMBL/GenBank/DDBJ databases">
        <authorList>
            <consortium name="Pathogen Informatics"/>
        </authorList>
    </citation>
    <scope>NUCLEOTIDE SEQUENCE [LARGE SCALE GENOMIC DNA]</scope>
</reference>
<sequence length="102" mass="11289">MDRVSGGVVNALPTDDDDDVFANDDQIVPDMKFFLSAVILAVMAVVQAVDATPTGLFFDSWFVFDLRRTVARRPSPPRSLHRHSHTYITGTRPSALLFIALV</sequence>
<keyword evidence="1" id="KW-0812">Transmembrane</keyword>
<gene>
    <name evidence="2" type="ORF">SBAD_LOCUS8337</name>
</gene>
<protein>
    <submittedName>
        <fullName evidence="4">Transmembrane protein</fullName>
    </submittedName>
</protein>
<keyword evidence="3" id="KW-1185">Reference proteome</keyword>
<evidence type="ECO:0000313" key="3">
    <source>
        <dbReference type="Proteomes" id="UP000270296"/>
    </source>
</evidence>
<reference evidence="4" key="1">
    <citation type="submission" date="2016-06" db="UniProtKB">
        <authorList>
            <consortium name="WormBaseParasite"/>
        </authorList>
    </citation>
    <scope>IDENTIFICATION</scope>
</reference>
<evidence type="ECO:0000313" key="4">
    <source>
        <dbReference type="WBParaSite" id="SBAD_0000864701-mRNA-1"/>
    </source>
</evidence>
<dbReference type="Proteomes" id="UP000270296">
    <property type="component" value="Unassembled WGS sequence"/>
</dbReference>
<dbReference type="EMBL" id="UZAM01011494">
    <property type="protein sequence ID" value="VDP16593.1"/>
    <property type="molecule type" value="Genomic_DNA"/>
</dbReference>
<evidence type="ECO:0000313" key="2">
    <source>
        <dbReference type="EMBL" id="VDP16593.1"/>
    </source>
</evidence>
<keyword evidence="1" id="KW-1133">Transmembrane helix</keyword>
<accession>A0A183IXJ0</accession>
<dbReference type="WBParaSite" id="SBAD_0000864701-mRNA-1">
    <property type="protein sequence ID" value="SBAD_0000864701-mRNA-1"/>
    <property type="gene ID" value="SBAD_0000864701"/>
</dbReference>
<organism evidence="4">
    <name type="scientific">Soboliphyme baturini</name>
    <dbReference type="NCBI Taxonomy" id="241478"/>
    <lineage>
        <taxon>Eukaryota</taxon>
        <taxon>Metazoa</taxon>
        <taxon>Ecdysozoa</taxon>
        <taxon>Nematoda</taxon>
        <taxon>Enoplea</taxon>
        <taxon>Dorylaimia</taxon>
        <taxon>Dioctophymatida</taxon>
        <taxon>Dioctophymatoidea</taxon>
        <taxon>Soboliphymatidae</taxon>
        <taxon>Soboliphyme</taxon>
    </lineage>
</organism>